<feature type="domain" description="Exonuclease" evidence="8">
    <location>
        <begin position="6"/>
        <end position="259"/>
    </location>
</feature>
<evidence type="ECO:0000313" key="10">
    <source>
        <dbReference type="RefSeq" id="XP_026750742.2"/>
    </source>
</evidence>
<organism evidence="9 10">
    <name type="scientific">Galleria mellonella</name>
    <name type="common">Greater wax moth</name>
    <dbReference type="NCBI Taxonomy" id="7137"/>
    <lineage>
        <taxon>Eukaryota</taxon>
        <taxon>Metazoa</taxon>
        <taxon>Ecdysozoa</taxon>
        <taxon>Arthropoda</taxon>
        <taxon>Hexapoda</taxon>
        <taxon>Insecta</taxon>
        <taxon>Pterygota</taxon>
        <taxon>Neoptera</taxon>
        <taxon>Endopterygota</taxon>
        <taxon>Lepidoptera</taxon>
        <taxon>Glossata</taxon>
        <taxon>Ditrysia</taxon>
        <taxon>Pyraloidea</taxon>
        <taxon>Pyralidae</taxon>
        <taxon>Galleriinae</taxon>
        <taxon>Galleria</taxon>
    </lineage>
</organism>
<dbReference type="InterPro" id="IPR012337">
    <property type="entry name" value="RNaseH-like_sf"/>
</dbReference>
<dbReference type="GO" id="GO:0006308">
    <property type="term" value="P:DNA catabolic process"/>
    <property type="evidence" value="ECO:0007669"/>
    <property type="project" value="TreeGrafter"/>
</dbReference>
<dbReference type="SMART" id="SM00479">
    <property type="entry name" value="EXOIII"/>
    <property type="match status" value="1"/>
</dbReference>
<dbReference type="GO" id="GO:0003676">
    <property type="term" value="F:nucleic acid binding"/>
    <property type="evidence" value="ECO:0007669"/>
    <property type="project" value="InterPro"/>
</dbReference>
<keyword evidence="3" id="KW-0479">Metal-binding</keyword>
<dbReference type="FunCoup" id="A0A6J1WJ97">
    <property type="interactions" value="70"/>
</dbReference>
<name>A0A6J1WJ97_GALME</name>
<dbReference type="InParanoid" id="A0A6J1WJ97"/>
<evidence type="ECO:0000256" key="7">
    <source>
        <dbReference type="ARBA" id="ARBA00025769"/>
    </source>
</evidence>
<evidence type="ECO:0000256" key="1">
    <source>
        <dbReference type="ARBA" id="ARBA00001946"/>
    </source>
</evidence>
<dbReference type="GO" id="GO:0046872">
    <property type="term" value="F:metal ion binding"/>
    <property type="evidence" value="ECO:0007669"/>
    <property type="project" value="UniProtKB-KW"/>
</dbReference>
<proteinExistence type="inferred from homology"/>
<gene>
    <name evidence="10" type="primary">LOC113511315</name>
</gene>
<dbReference type="InterPro" id="IPR036397">
    <property type="entry name" value="RNaseH_sf"/>
</dbReference>
<keyword evidence="2" id="KW-0540">Nuclease</keyword>
<evidence type="ECO:0000256" key="6">
    <source>
        <dbReference type="ARBA" id="ARBA00022842"/>
    </source>
</evidence>
<keyword evidence="6" id="KW-0460">Magnesium</keyword>
<dbReference type="GO" id="GO:0008296">
    <property type="term" value="F:3'-5'-DNA exonuclease activity"/>
    <property type="evidence" value="ECO:0007669"/>
    <property type="project" value="TreeGrafter"/>
</dbReference>
<dbReference type="KEGG" id="gmw:113511315"/>
<dbReference type="InterPro" id="IPR040393">
    <property type="entry name" value="TREX1/2"/>
</dbReference>
<keyword evidence="9" id="KW-1185">Reference proteome</keyword>
<dbReference type="PANTHER" id="PTHR13058:SF19">
    <property type="entry name" value="LD40940P"/>
    <property type="match status" value="1"/>
</dbReference>
<keyword evidence="4" id="KW-0378">Hydrolase</keyword>
<comment type="similarity">
    <text evidence="7">Belongs to the exonuclease superfamily. TREX family.</text>
</comment>
<dbReference type="SUPFAM" id="SSF53098">
    <property type="entry name" value="Ribonuclease H-like"/>
    <property type="match status" value="1"/>
</dbReference>
<evidence type="ECO:0000256" key="3">
    <source>
        <dbReference type="ARBA" id="ARBA00022723"/>
    </source>
</evidence>
<dbReference type="PANTHER" id="PTHR13058">
    <property type="entry name" value="THREE PRIME REPAIR EXONUCLEASE 1, 2"/>
    <property type="match status" value="1"/>
</dbReference>
<evidence type="ECO:0000256" key="4">
    <source>
        <dbReference type="ARBA" id="ARBA00022801"/>
    </source>
</evidence>
<evidence type="ECO:0000256" key="2">
    <source>
        <dbReference type="ARBA" id="ARBA00022722"/>
    </source>
</evidence>
<protein>
    <submittedName>
        <fullName evidence="10">Three-prime repair exonuclease 1-like</fullName>
    </submittedName>
</protein>
<dbReference type="RefSeq" id="XP_026750742.2">
    <property type="nucleotide sequence ID" value="XM_026894941.3"/>
</dbReference>
<dbReference type="GeneID" id="113511315"/>
<reference evidence="10" key="1">
    <citation type="submission" date="2025-08" db="UniProtKB">
        <authorList>
            <consortium name="RefSeq"/>
        </authorList>
    </citation>
    <scope>IDENTIFICATION</scope>
    <source>
        <tissue evidence="10">Whole larvae</tissue>
    </source>
</reference>
<dbReference type="InterPro" id="IPR013520">
    <property type="entry name" value="Ribonucl_H"/>
</dbReference>
<evidence type="ECO:0000313" key="9">
    <source>
        <dbReference type="Proteomes" id="UP001652740"/>
    </source>
</evidence>
<evidence type="ECO:0000259" key="8">
    <source>
        <dbReference type="SMART" id="SM00479"/>
    </source>
</evidence>
<dbReference type="GO" id="GO:0005737">
    <property type="term" value="C:cytoplasm"/>
    <property type="evidence" value="ECO:0007669"/>
    <property type="project" value="TreeGrafter"/>
</dbReference>
<dbReference type="AlphaFoldDB" id="A0A6J1WJ97"/>
<dbReference type="Proteomes" id="UP001652740">
    <property type="component" value="Unplaced"/>
</dbReference>
<sequence length="282" mass="32907">MVWVVTYVFVDIEPTGLPPEELNRTKITEISFIAVSRDNLMDTQPGKCPKILNKLNLCLYPRKMIYPACTKITGLSNEILEHQPPFNLEVYELIESFLNILPKPICLIAQNGMHFDFPILKYQLQKLNVSLPKDLLCADCLHAFYDIEVINREFVKKSIDPDVDFHKSDRIDNKTFKNINETTPEQVKDRYLDLSKEERLSKARRHMPWDGYNKPELSYKLGRIYERIFNEKPVNLHRAESDCIVALKIAVVKSRRFVQWVDVNYCYFSEVKAMTIGVPLGY</sequence>
<comment type="cofactor">
    <cofactor evidence="1">
        <name>Mg(2+)</name>
        <dbReference type="ChEBI" id="CHEBI:18420"/>
    </cofactor>
</comment>
<dbReference type="Pfam" id="PF00929">
    <property type="entry name" value="RNase_T"/>
    <property type="match status" value="1"/>
</dbReference>
<accession>A0A6J1WJ97</accession>
<keyword evidence="5" id="KW-0269">Exonuclease</keyword>
<evidence type="ECO:0000256" key="5">
    <source>
        <dbReference type="ARBA" id="ARBA00022839"/>
    </source>
</evidence>
<dbReference type="Gene3D" id="3.30.420.10">
    <property type="entry name" value="Ribonuclease H-like superfamily/Ribonuclease H"/>
    <property type="match status" value="1"/>
</dbReference>